<reference evidence="8" key="1">
    <citation type="journal article" date="2021" name="PeerJ">
        <title>Extensive microbial diversity within the chicken gut microbiome revealed by metagenomics and culture.</title>
        <authorList>
            <person name="Gilroy R."/>
            <person name="Ravi A."/>
            <person name="Getino M."/>
            <person name="Pursley I."/>
            <person name="Horton D.L."/>
            <person name="Alikhan N.F."/>
            <person name="Baker D."/>
            <person name="Gharbi K."/>
            <person name="Hall N."/>
            <person name="Watson M."/>
            <person name="Adriaenssens E.M."/>
            <person name="Foster-Nyarko E."/>
            <person name="Jarju S."/>
            <person name="Secka A."/>
            <person name="Antonio M."/>
            <person name="Oren A."/>
            <person name="Chaudhuri R.R."/>
            <person name="La Ragione R."/>
            <person name="Hildebrand F."/>
            <person name="Pallen M.J."/>
        </authorList>
    </citation>
    <scope>NUCLEOTIDE SEQUENCE</scope>
    <source>
        <strain evidence="8">G3-2149</strain>
    </source>
</reference>
<feature type="transmembrane region" description="Helical" evidence="6">
    <location>
        <begin position="282"/>
        <end position="301"/>
    </location>
</feature>
<keyword evidence="4 6" id="KW-1133">Transmembrane helix</keyword>
<evidence type="ECO:0000256" key="1">
    <source>
        <dbReference type="ARBA" id="ARBA00004651"/>
    </source>
</evidence>
<dbReference type="GO" id="GO:0005886">
    <property type="term" value="C:plasma membrane"/>
    <property type="evidence" value="ECO:0007669"/>
    <property type="project" value="UniProtKB-SubCell"/>
</dbReference>
<dbReference type="PANTHER" id="PTHR30572">
    <property type="entry name" value="MEMBRANE COMPONENT OF TRANSPORTER-RELATED"/>
    <property type="match status" value="1"/>
</dbReference>
<evidence type="ECO:0000256" key="3">
    <source>
        <dbReference type="ARBA" id="ARBA00022692"/>
    </source>
</evidence>
<comment type="caution">
    <text evidence="8">The sequence shown here is derived from an EMBL/GenBank/DDBJ whole genome shotgun (WGS) entry which is preliminary data.</text>
</comment>
<keyword evidence="2" id="KW-1003">Cell membrane</keyword>
<gene>
    <name evidence="8" type="ORF">H9789_05090</name>
</gene>
<comment type="subcellular location">
    <subcellularLocation>
        <location evidence="1">Cell membrane</location>
        <topology evidence="1">Multi-pass membrane protein</topology>
    </subcellularLocation>
</comment>
<dbReference type="AlphaFoldDB" id="A0A9E2L5A2"/>
<proteinExistence type="predicted"/>
<name>A0A9E2L5A2_9BACT</name>
<dbReference type="Pfam" id="PF02687">
    <property type="entry name" value="FtsX"/>
    <property type="match status" value="1"/>
</dbReference>
<feature type="domain" description="ABC3 transporter permease C-terminal" evidence="7">
    <location>
        <begin position="282"/>
        <end position="414"/>
    </location>
</feature>
<feature type="transmembrane region" description="Helical" evidence="6">
    <location>
        <begin position="383"/>
        <end position="404"/>
    </location>
</feature>
<dbReference type="EMBL" id="JAHLFU010000098">
    <property type="protein sequence ID" value="MBU3853182.1"/>
    <property type="molecule type" value="Genomic_DNA"/>
</dbReference>
<organism evidence="8 9">
    <name type="scientific">Candidatus Paraprevotella stercoravium</name>
    <dbReference type="NCBI Taxonomy" id="2838725"/>
    <lineage>
        <taxon>Bacteria</taxon>
        <taxon>Pseudomonadati</taxon>
        <taxon>Bacteroidota</taxon>
        <taxon>Bacteroidia</taxon>
        <taxon>Bacteroidales</taxon>
        <taxon>Prevotellaceae</taxon>
        <taxon>Paraprevotella</taxon>
    </lineage>
</organism>
<reference evidence="8" key="2">
    <citation type="submission" date="2021-04" db="EMBL/GenBank/DDBJ databases">
        <authorList>
            <person name="Gilroy R."/>
        </authorList>
    </citation>
    <scope>NUCLEOTIDE SEQUENCE</scope>
    <source>
        <strain evidence="8">G3-2149</strain>
    </source>
</reference>
<dbReference type="PANTHER" id="PTHR30572:SF18">
    <property type="entry name" value="ABC-TYPE MACROLIDE FAMILY EXPORT SYSTEM PERMEASE COMPONENT 2"/>
    <property type="match status" value="1"/>
</dbReference>
<evidence type="ECO:0000256" key="5">
    <source>
        <dbReference type="ARBA" id="ARBA00023136"/>
    </source>
</evidence>
<dbReference type="Proteomes" id="UP000823865">
    <property type="component" value="Unassembled WGS sequence"/>
</dbReference>
<dbReference type="InterPro" id="IPR050250">
    <property type="entry name" value="Macrolide_Exporter_MacB"/>
</dbReference>
<evidence type="ECO:0000256" key="6">
    <source>
        <dbReference type="SAM" id="Phobius"/>
    </source>
</evidence>
<evidence type="ECO:0000256" key="2">
    <source>
        <dbReference type="ARBA" id="ARBA00022475"/>
    </source>
</evidence>
<evidence type="ECO:0000313" key="8">
    <source>
        <dbReference type="EMBL" id="MBU3853182.1"/>
    </source>
</evidence>
<sequence>MLRMIFKMLWARKRRYGWLLTELVLVTMIVWVLLDPLVVLLSIESMPNGFDERNLYRVVLADYNSHSSRFRSEEMHPVKARENRWSQLRRIRAYPGVESATFFGNTGPFWQSSYYLRFQKDTLVTDAWVMEVVPGSDYFQTLRFTEVGGQTNEQLDRLLQGEPFEQPDRVVLSDAAFPGQSARGLNDTVNQHQVVGTTALVRMRVGGVPMPVTSRLTYPSGQSILFRVRDGIDEDKFLPAFTEWARNNLQVGNSYVRSVQAFRDFMHEDGDEVRQNLRVRTILAGFFLFFLFMGVTGTFWMQTRSRREEIGILKSFGATRGTIVRSLLAEGVILATLAVIIGCLLYLQYAMKEGLYNPLGNNGNNIYTLYSGRFWFEYFKTHFTVISLITWVLLQLVVCLGIWIPVRKLSRIPPTEALHED</sequence>
<keyword evidence="5 6" id="KW-0472">Membrane</keyword>
<protein>
    <submittedName>
        <fullName evidence="8">ABC transporter permease</fullName>
    </submittedName>
</protein>
<dbReference type="GO" id="GO:0022857">
    <property type="term" value="F:transmembrane transporter activity"/>
    <property type="evidence" value="ECO:0007669"/>
    <property type="project" value="TreeGrafter"/>
</dbReference>
<evidence type="ECO:0000313" key="9">
    <source>
        <dbReference type="Proteomes" id="UP000823865"/>
    </source>
</evidence>
<feature type="transmembrane region" description="Helical" evidence="6">
    <location>
        <begin position="322"/>
        <end position="347"/>
    </location>
</feature>
<keyword evidence="3 6" id="KW-0812">Transmembrane</keyword>
<accession>A0A9E2L5A2</accession>
<evidence type="ECO:0000259" key="7">
    <source>
        <dbReference type="Pfam" id="PF02687"/>
    </source>
</evidence>
<dbReference type="InterPro" id="IPR003838">
    <property type="entry name" value="ABC3_permease_C"/>
</dbReference>
<evidence type="ECO:0000256" key="4">
    <source>
        <dbReference type="ARBA" id="ARBA00022989"/>
    </source>
</evidence>
<feature type="transmembrane region" description="Helical" evidence="6">
    <location>
        <begin position="20"/>
        <end position="43"/>
    </location>
</feature>